<feature type="transmembrane region" description="Helical" evidence="9">
    <location>
        <begin position="123"/>
        <end position="142"/>
    </location>
</feature>
<evidence type="ECO:0000256" key="6">
    <source>
        <dbReference type="ARBA" id="ARBA00022840"/>
    </source>
</evidence>
<sequence length="403" mass="45984">MKKVKNDRNSRHNKLEELFISRHFIIIWILLVYLATIILQSVEQPLPFQTFLFTLIMGGLVALHWFSRVLTDGHMLYFFIVQVSLIFLASLVMPTGSLAILIGLLPIFISQAMIIYHHVYKIISVFLLIYLVYIVGVAVNYGASQLPWFIAIFFLVLASIIPLMIIIKRQFHDQSRIRNYVVELEKAHKKVEELTLANERQRMARDLHDTLAQGLAGLIMQLEAVDAHLSKENIARSHHIIQQAMLRARKTLSDARRVIDDLRETTEKGFTTIVEEEIQQFSEATGLPVQSEIKPIRPLSSFVKEHCFYILSEALTNVAKHAKATNVFVTVKEEADEFLLEIKDNGNGFEVNGIEKQPGHYGLLGLYERARLIEGELQINSEPSKGTTIQLCVPRGRRQENGT</sequence>
<feature type="domain" description="Histidine kinase" evidence="10">
    <location>
        <begin position="206"/>
        <end position="397"/>
    </location>
</feature>
<keyword evidence="3" id="KW-0808">Transferase</keyword>
<evidence type="ECO:0000256" key="7">
    <source>
        <dbReference type="ARBA" id="ARBA00023012"/>
    </source>
</evidence>
<dbReference type="GO" id="GO:0000155">
    <property type="term" value="F:phosphorelay sensor kinase activity"/>
    <property type="evidence" value="ECO:0007669"/>
    <property type="project" value="InterPro"/>
</dbReference>
<keyword evidence="9" id="KW-0812">Transmembrane</keyword>
<dbReference type="SMART" id="SM00387">
    <property type="entry name" value="HATPase_c"/>
    <property type="match status" value="1"/>
</dbReference>
<feature type="coiled-coil region" evidence="8">
    <location>
        <begin position="177"/>
        <end position="204"/>
    </location>
</feature>
<dbReference type="EC" id="2.7.13.3" evidence="2"/>
<dbReference type="PANTHER" id="PTHR24421:SF55">
    <property type="entry name" value="SENSOR HISTIDINE KINASE YDFH"/>
    <property type="match status" value="1"/>
</dbReference>
<evidence type="ECO:0000313" key="11">
    <source>
        <dbReference type="EMBL" id="PAE88300.1"/>
    </source>
</evidence>
<dbReference type="GO" id="GO:0016020">
    <property type="term" value="C:membrane"/>
    <property type="evidence" value="ECO:0007669"/>
    <property type="project" value="InterPro"/>
</dbReference>
<dbReference type="Proteomes" id="UP000216207">
    <property type="component" value="Unassembled WGS sequence"/>
</dbReference>
<proteinExistence type="predicted"/>
<evidence type="ECO:0000256" key="5">
    <source>
        <dbReference type="ARBA" id="ARBA00022777"/>
    </source>
</evidence>
<keyword evidence="5" id="KW-0418">Kinase</keyword>
<dbReference type="InterPro" id="IPR050482">
    <property type="entry name" value="Sensor_HK_TwoCompSys"/>
</dbReference>
<keyword evidence="7" id="KW-0902">Two-component regulatory system</keyword>
<evidence type="ECO:0000256" key="3">
    <source>
        <dbReference type="ARBA" id="ARBA00022679"/>
    </source>
</evidence>
<feature type="transmembrane region" description="Helical" evidence="9">
    <location>
        <begin position="74"/>
        <end position="92"/>
    </location>
</feature>
<feature type="transmembrane region" description="Helical" evidence="9">
    <location>
        <begin position="48"/>
        <end position="67"/>
    </location>
</feature>
<keyword evidence="8" id="KW-0175">Coiled coil</keyword>
<dbReference type="CDD" id="cd16917">
    <property type="entry name" value="HATPase_UhpB-NarQ-NarX-like"/>
    <property type="match status" value="1"/>
</dbReference>
<keyword evidence="6" id="KW-0067">ATP-binding</keyword>
<dbReference type="InterPro" id="IPR003594">
    <property type="entry name" value="HATPase_dom"/>
</dbReference>
<keyword evidence="9" id="KW-1133">Transmembrane helix</keyword>
<evidence type="ECO:0000256" key="4">
    <source>
        <dbReference type="ARBA" id="ARBA00022741"/>
    </source>
</evidence>
<dbReference type="InterPro" id="IPR005467">
    <property type="entry name" value="His_kinase_dom"/>
</dbReference>
<protein>
    <recommendedName>
        <fullName evidence="2">histidine kinase</fullName>
        <ecNumber evidence="2">2.7.13.3</ecNumber>
    </recommendedName>
</protein>
<feature type="transmembrane region" description="Helical" evidence="9">
    <location>
        <begin position="98"/>
        <end position="116"/>
    </location>
</feature>
<dbReference type="Pfam" id="PF07730">
    <property type="entry name" value="HisKA_3"/>
    <property type="match status" value="1"/>
</dbReference>
<keyword evidence="9" id="KW-0472">Membrane</keyword>
<evidence type="ECO:0000256" key="2">
    <source>
        <dbReference type="ARBA" id="ARBA00012438"/>
    </source>
</evidence>
<evidence type="ECO:0000256" key="8">
    <source>
        <dbReference type="SAM" id="Coils"/>
    </source>
</evidence>
<dbReference type="InterPro" id="IPR011712">
    <property type="entry name" value="Sig_transdc_His_kin_sub3_dim/P"/>
</dbReference>
<dbReference type="Gene3D" id="1.20.5.1930">
    <property type="match status" value="1"/>
</dbReference>
<dbReference type="AlphaFoldDB" id="A0A268NZ13"/>
<comment type="caution">
    <text evidence="11">The sequence shown here is derived from an EMBL/GenBank/DDBJ whole genome shotgun (WGS) entry which is preliminary data.</text>
</comment>
<dbReference type="PANTHER" id="PTHR24421">
    <property type="entry name" value="NITRATE/NITRITE SENSOR PROTEIN NARX-RELATED"/>
    <property type="match status" value="1"/>
</dbReference>
<dbReference type="PROSITE" id="PS50109">
    <property type="entry name" value="HIS_KIN"/>
    <property type="match status" value="1"/>
</dbReference>
<dbReference type="GO" id="GO:0005524">
    <property type="term" value="F:ATP binding"/>
    <property type="evidence" value="ECO:0007669"/>
    <property type="project" value="UniProtKB-KW"/>
</dbReference>
<dbReference type="InterPro" id="IPR036890">
    <property type="entry name" value="HATPase_C_sf"/>
</dbReference>
<evidence type="ECO:0000256" key="1">
    <source>
        <dbReference type="ARBA" id="ARBA00000085"/>
    </source>
</evidence>
<gene>
    <name evidence="11" type="ORF">CHH72_13550</name>
</gene>
<dbReference type="Gene3D" id="3.30.565.10">
    <property type="entry name" value="Histidine kinase-like ATPase, C-terminal domain"/>
    <property type="match status" value="1"/>
</dbReference>
<organism evidence="11 12">
    <name type="scientific">Shouchella clausii</name>
    <name type="common">Alkalihalobacillus clausii</name>
    <dbReference type="NCBI Taxonomy" id="79880"/>
    <lineage>
        <taxon>Bacteria</taxon>
        <taxon>Bacillati</taxon>
        <taxon>Bacillota</taxon>
        <taxon>Bacilli</taxon>
        <taxon>Bacillales</taxon>
        <taxon>Bacillaceae</taxon>
        <taxon>Shouchella</taxon>
    </lineage>
</organism>
<comment type="catalytic activity">
    <reaction evidence="1">
        <text>ATP + protein L-histidine = ADP + protein N-phospho-L-histidine.</text>
        <dbReference type="EC" id="2.7.13.3"/>
    </reaction>
</comment>
<feature type="transmembrane region" description="Helical" evidence="9">
    <location>
        <begin position="20"/>
        <end position="42"/>
    </location>
</feature>
<dbReference type="SUPFAM" id="SSF55874">
    <property type="entry name" value="ATPase domain of HSP90 chaperone/DNA topoisomerase II/histidine kinase"/>
    <property type="match status" value="1"/>
</dbReference>
<evidence type="ECO:0000256" key="9">
    <source>
        <dbReference type="SAM" id="Phobius"/>
    </source>
</evidence>
<dbReference type="GO" id="GO:0046983">
    <property type="term" value="F:protein dimerization activity"/>
    <property type="evidence" value="ECO:0007669"/>
    <property type="project" value="InterPro"/>
</dbReference>
<feature type="transmembrane region" description="Helical" evidence="9">
    <location>
        <begin position="148"/>
        <end position="167"/>
    </location>
</feature>
<accession>A0A268NZ13</accession>
<dbReference type="RefSeq" id="WP_095326805.1">
    <property type="nucleotide sequence ID" value="NZ_NPCC01000017.1"/>
</dbReference>
<reference evidence="11 12" key="1">
    <citation type="submission" date="2017-07" db="EMBL/GenBank/DDBJ databases">
        <title>Isolation and whole genome analysis of endospore-forming bacteria from heroin.</title>
        <authorList>
            <person name="Kalinowski J."/>
            <person name="Ahrens B."/>
            <person name="Al-Dilaimi A."/>
            <person name="Winkler A."/>
            <person name="Wibberg D."/>
            <person name="Schleenbecker U."/>
            <person name="Ruckert C."/>
            <person name="Wolfel R."/>
            <person name="Grass G."/>
        </authorList>
    </citation>
    <scope>NUCLEOTIDE SEQUENCE [LARGE SCALE GENOMIC DNA]</scope>
    <source>
        <strain evidence="11 12">7539</strain>
    </source>
</reference>
<keyword evidence="4" id="KW-0547">Nucleotide-binding</keyword>
<evidence type="ECO:0000259" key="10">
    <source>
        <dbReference type="PROSITE" id="PS50109"/>
    </source>
</evidence>
<evidence type="ECO:0000313" key="12">
    <source>
        <dbReference type="Proteomes" id="UP000216207"/>
    </source>
</evidence>
<dbReference type="Pfam" id="PF02518">
    <property type="entry name" value="HATPase_c"/>
    <property type="match status" value="1"/>
</dbReference>
<name>A0A268NZ13_SHOCL</name>
<dbReference type="EMBL" id="NPCC01000017">
    <property type="protein sequence ID" value="PAE88300.1"/>
    <property type="molecule type" value="Genomic_DNA"/>
</dbReference>